<feature type="region of interest" description="Disordered" evidence="1">
    <location>
        <begin position="189"/>
        <end position="208"/>
    </location>
</feature>
<feature type="compositionally biased region" description="Basic and acidic residues" evidence="1">
    <location>
        <begin position="230"/>
        <end position="239"/>
    </location>
</feature>
<accession>A0AAI8Z6B4</accession>
<organism evidence="3 4">
    <name type="scientific">Lecanosticta acicola</name>
    <dbReference type="NCBI Taxonomy" id="111012"/>
    <lineage>
        <taxon>Eukaryota</taxon>
        <taxon>Fungi</taxon>
        <taxon>Dikarya</taxon>
        <taxon>Ascomycota</taxon>
        <taxon>Pezizomycotina</taxon>
        <taxon>Dothideomycetes</taxon>
        <taxon>Dothideomycetidae</taxon>
        <taxon>Mycosphaerellales</taxon>
        <taxon>Mycosphaerellaceae</taxon>
        <taxon>Lecanosticta</taxon>
    </lineage>
</organism>
<keyword evidence="2" id="KW-0472">Membrane</keyword>
<dbReference type="EMBL" id="CAVMBE010000081">
    <property type="protein sequence ID" value="CAK4033228.1"/>
    <property type="molecule type" value="Genomic_DNA"/>
</dbReference>
<dbReference type="PANTHER" id="PTHR42354">
    <property type="entry name" value="C2H2-TYPE DOMAIN-CONTAINING PROTEIN"/>
    <property type="match status" value="1"/>
</dbReference>
<keyword evidence="4" id="KW-1185">Reference proteome</keyword>
<comment type="caution">
    <text evidence="3">The sequence shown here is derived from an EMBL/GenBank/DDBJ whole genome shotgun (WGS) entry which is preliminary data.</text>
</comment>
<dbReference type="PANTHER" id="PTHR42354:SF1">
    <property type="entry name" value="C2H2-TYPE DOMAIN-CONTAINING PROTEIN"/>
    <property type="match status" value="1"/>
</dbReference>
<feature type="compositionally biased region" description="Basic and acidic residues" evidence="1">
    <location>
        <begin position="374"/>
        <end position="383"/>
    </location>
</feature>
<evidence type="ECO:0000256" key="1">
    <source>
        <dbReference type="SAM" id="MobiDB-lite"/>
    </source>
</evidence>
<dbReference type="Proteomes" id="UP001296104">
    <property type="component" value="Unassembled WGS sequence"/>
</dbReference>
<feature type="region of interest" description="Disordered" evidence="1">
    <location>
        <begin position="263"/>
        <end position="491"/>
    </location>
</feature>
<feature type="compositionally biased region" description="Basic and acidic residues" evidence="1">
    <location>
        <begin position="49"/>
        <end position="67"/>
    </location>
</feature>
<feature type="region of interest" description="Disordered" evidence="1">
    <location>
        <begin position="214"/>
        <end position="239"/>
    </location>
</feature>
<feature type="transmembrane region" description="Helical" evidence="2">
    <location>
        <begin position="15"/>
        <end position="35"/>
    </location>
</feature>
<reference evidence="3" key="1">
    <citation type="submission" date="2023-11" db="EMBL/GenBank/DDBJ databases">
        <authorList>
            <person name="Alioto T."/>
            <person name="Alioto T."/>
            <person name="Gomez Garrido J."/>
        </authorList>
    </citation>
    <scope>NUCLEOTIDE SEQUENCE</scope>
</reference>
<proteinExistence type="predicted"/>
<evidence type="ECO:0000313" key="3">
    <source>
        <dbReference type="EMBL" id="CAK4033228.1"/>
    </source>
</evidence>
<feature type="compositionally biased region" description="Basic residues" evidence="1">
    <location>
        <begin position="71"/>
        <end position="82"/>
    </location>
</feature>
<keyword evidence="2" id="KW-0812">Transmembrane</keyword>
<feature type="compositionally biased region" description="Basic and acidic residues" evidence="1">
    <location>
        <begin position="391"/>
        <end position="421"/>
    </location>
</feature>
<feature type="compositionally biased region" description="Basic and acidic residues" evidence="1">
    <location>
        <begin position="349"/>
        <end position="360"/>
    </location>
</feature>
<feature type="region of interest" description="Disordered" evidence="1">
    <location>
        <begin position="40"/>
        <end position="92"/>
    </location>
</feature>
<evidence type="ECO:0000256" key="2">
    <source>
        <dbReference type="SAM" id="Phobius"/>
    </source>
</evidence>
<gene>
    <name evidence="3" type="ORF">LECACI_7A008386</name>
</gene>
<protein>
    <submittedName>
        <fullName evidence="3">Unnamed protein product</fullName>
    </submittedName>
</protein>
<dbReference type="AlphaFoldDB" id="A0AAI8Z6B4"/>
<feature type="compositionally biased region" description="Basic and acidic residues" evidence="1">
    <location>
        <begin position="296"/>
        <end position="307"/>
    </location>
</feature>
<evidence type="ECO:0000313" key="4">
    <source>
        <dbReference type="Proteomes" id="UP001296104"/>
    </source>
</evidence>
<sequence length="643" mass="69483">MNYANMIEEKNLKKGFIIATLLSTVIGTFTASMTLQDKISEKRAKKKQAKTDRSQDNQLKEMQEKSPSRSSRSRSSSRRRPPRNLDDDAYLAANGARSKDMIERTYQDHLARLGPKYARGDLMTENKLQAQVIQLQQTVIGVLQDALYNGRNLSEEDLRRLIAAQNSARDGSIEALQGQYERMLALEKKSNGSGSDQGSAPRALPEPQARETLADYGVPPQRRPSSFQEVPRRDRDRDREKDFVPEAAMAAGVFGTTGLGIAARAASRHESPQPRSTRTEVPPQSRKDSGLVGADSPRDQDGPRAPKTETNGGVKSTKAEVGGAAGKGGAEERPKSTMGDRGNGGDASKSVKGEGQKSTKAESNGPSKAAAPQGDKDNAKATKGDTAPKSTKTEAPKSTKTEAPKSTKTEAPKSTKTEAPKSRNGAPPPGKDAQADGAPAKEWYPPRKPRSQEAGPPSLPRAAPPKARSASPKRRAVSRPPPTRPKALPEAPAGDLFCRYSIDLQEGKLPLHPTFSGMGNHRCPACKILVPVDVRDVWVISTSTTNNSASSKQASSKPHADYRMDARFIVKCHTAANQRAEGGFACVLCDRYRDLDCICKSVDALVKHVGSAHGPEEYERDGDLHRMKKGGNVEVNGREFVLA</sequence>
<keyword evidence="2" id="KW-1133">Transmembrane helix</keyword>
<name>A0AAI8Z6B4_9PEZI</name>